<protein>
    <recommendedName>
        <fullName evidence="6">Mechanosensitive ion channel MscS domain-containing protein</fullName>
    </recommendedName>
</protein>
<evidence type="ECO:0000256" key="3">
    <source>
        <dbReference type="ARBA" id="ARBA00022989"/>
    </source>
</evidence>
<dbReference type="InterPro" id="IPR006685">
    <property type="entry name" value="MscS_channel_2nd"/>
</dbReference>
<evidence type="ECO:0000256" key="1">
    <source>
        <dbReference type="ARBA" id="ARBA00004370"/>
    </source>
</evidence>
<dbReference type="InterPro" id="IPR010920">
    <property type="entry name" value="LSM_dom_sf"/>
</dbReference>
<gene>
    <name evidence="7" type="ORF">H2204_009659</name>
</gene>
<keyword evidence="3 5" id="KW-1133">Transmembrane helix</keyword>
<evidence type="ECO:0000256" key="2">
    <source>
        <dbReference type="ARBA" id="ARBA00022692"/>
    </source>
</evidence>
<sequence length="194" mass="21295">MDWLTVVVPVAEILLTLGLAWLLVRALAWALQRARQRGRLAPELHAGLRRGGALLIYLAAGLLVLERLGVSRSVLWTALTGFMAVGAVAFFAAWSVLSNLFCSFLIVATRPFRINDVIEVLENVDKPGLCGQVVDINLIYTTLIDRAEGARGCLLRVPNSLFFQRITRHRGASQERITPLHYSSHHPAPPAGPV</sequence>
<evidence type="ECO:0000313" key="7">
    <source>
        <dbReference type="EMBL" id="KAJ9627432.1"/>
    </source>
</evidence>
<comment type="caution">
    <text evidence="7">The sequence shown here is derived from an EMBL/GenBank/DDBJ whole genome shotgun (WGS) entry which is preliminary data.</text>
</comment>
<organism evidence="7">
    <name type="scientific">Knufia peltigerae</name>
    <dbReference type="NCBI Taxonomy" id="1002370"/>
    <lineage>
        <taxon>Eukaryota</taxon>
        <taxon>Fungi</taxon>
        <taxon>Dikarya</taxon>
        <taxon>Ascomycota</taxon>
        <taxon>Pezizomycotina</taxon>
        <taxon>Eurotiomycetes</taxon>
        <taxon>Chaetothyriomycetidae</taxon>
        <taxon>Chaetothyriales</taxon>
        <taxon>Trichomeriaceae</taxon>
        <taxon>Knufia</taxon>
    </lineage>
</organism>
<evidence type="ECO:0000256" key="5">
    <source>
        <dbReference type="SAM" id="Phobius"/>
    </source>
</evidence>
<evidence type="ECO:0000256" key="4">
    <source>
        <dbReference type="ARBA" id="ARBA00023136"/>
    </source>
</evidence>
<dbReference type="Gene3D" id="2.30.30.60">
    <property type="match status" value="1"/>
</dbReference>
<feature type="transmembrane region" description="Helical" evidence="5">
    <location>
        <begin position="82"/>
        <end position="107"/>
    </location>
</feature>
<dbReference type="Gene3D" id="1.10.287.1260">
    <property type="match status" value="1"/>
</dbReference>
<proteinExistence type="predicted"/>
<evidence type="ECO:0000259" key="6">
    <source>
        <dbReference type="Pfam" id="PF00924"/>
    </source>
</evidence>
<dbReference type="PANTHER" id="PTHR30221">
    <property type="entry name" value="SMALL-CONDUCTANCE MECHANOSENSITIVE CHANNEL"/>
    <property type="match status" value="1"/>
</dbReference>
<dbReference type="AlphaFoldDB" id="A0AA39CUU9"/>
<name>A0AA39CUU9_9EURO</name>
<feature type="transmembrane region" description="Helical" evidence="5">
    <location>
        <begin position="52"/>
        <end position="70"/>
    </location>
</feature>
<keyword evidence="2 5" id="KW-0812">Transmembrane</keyword>
<dbReference type="GO" id="GO:0008381">
    <property type="term" value="F:mechanosensitive monoatomic ion channel activity"/>
    <property type="evidence" value="ECO:0007669"/>
    <property type="project" value="InterPro"/>
</dbReference>
<dbReference type="SUPFAM" id="SSF50182">
    <property type="entry name" value="Sm-like ribonucleoproteins"/>
    <property type="match status" value="1"/>
</dbReference>
<feature type="transmembrane region" description="Helical" evidence="5">
    <location>
        <begin position="6"/>
        <end position="31"/>
    </location>
</feature>
<dbReference type="InterPro" id="IPR023408">
    <property type="entry name" value="MscS_beta-dom_sf"/>
</dbReference>
<keyword evidence="4 5" id="KW-0472">Membrane</keyword>
<dbReference type="InterPro" id="IPR045275">
    <property type="entry name" value="MscS_archaea/bacteria_type"/>
</dbReference>
<dbReference type="EMBL" id="JAPDRN010000077">
    <property type="protein sequence ID" value="KAJ9627432.1"/>
    <property type="molecule type" value="Genomic_DNA"/>
</dbReference>
<dbReference type="GO" id="GO:0016020">
    <property type="term" value="C:membrane"/>
    <property type="evidence" value="ECO:0007669"/>
    <property type="project" value="UniProtKB-SubCell"/>
</dbReference>
<feature type="domain" description="Mechanosensitive ion channel MscS" evidence="6">
    <location>
        <begin position="96"/>
        <end position="164"/>
    </location>
</feature>
<comment type="subcellular location">
    <subcellularLocation>
        <location evidence="1">Membrane</location>
    </subcellularLocation>
</comment>
<dbReference type="Pfam" id="PF00924">
    <property type="entry name" value="MS_channel_2nd"/>
    <property type="match status" value="1"/>
</dbReference>
<reference evidence="7" key="1">
    <citation type="submission" date="2022-10" db="EMBL/GenBank/DDBJ databases">
        <title>Culturing micro-colonial fungi from biological soil crusts in the Mojave desert and describing Neophaeococcomyces mojavensis, and introducing the new genera and species Taxawa tesnikishii.</title>
        <authorList>
            <person name="Kurbessoian T."/>
            <person name="Stajich J.E."/>
        </authorList>
    </citation>
    <scope>NUCLEOTIDE SEQUENCE</scope>
    <source>
        <strain evidence="7">TK_35</strain>
    </source>
</reference>
<dbReference type="PANTHER" id="PTHR30221:SF8">
    <property type="entry name" value="SMALL-CONDUCTANCE MECHANOSENSITIVE CHANNEL"/>
    <property type="match status" value="1"/>
</dbReference>
<accession>A0AA39CUU9</accession>